<comment type="caution">
    <text evidence="1">The sequence shown here is derived from an EMBL/GenBank/DDBJ whole genome shotgun (WGS) entry which is preliminary data.</text>
</comment>
<dbReference type="EMBL" id="WNJL01000022">
    <property type="protein sequence ID" value="NDU41950.1"/>
    <property type="molecule type" value="Genomic_DNA"/>
</dbReference>
<organism evidence="1">
    <name type="scientific">Acidithiobacillus ferrianus</name>
    <dbReference type="NCBI Taxonomy" id="2678518"/>
    <lineage>
        <taxon>Bacteria</taxon>
        <taxon>Pseudomonadati</taxon>
        <taxon>Pseudomonadota</taxon>
        <taxon>Acidithiobacillia</taxon>
        <taxon>Acidithiobacillales</taxon>
        <taxon>Acidithiobacillaceae</taxon>
        <taxon>Acidithiobacillus</taxon>
    </lineage>
</organism>
<name>A0A845UBE7_9PROT</name>
<dbReference type="AlphaFoldDB" id="A0A845UBE7"/>
<accession>A0A845UBE7</accession>
<proteinExistence type="predicted"/>
<gene>
    <name evidence="1" type="ORF">GL267_04605</name>
</gene>
<evidence type="ECO:0000313" key="1">
    <source>
        <dbReference type="EMBL" id="NDU41950.1"/>
    </source>
</evidence>
<sequence>MNEYDPQTRIQQLQHHRHALLRERDSRGACIGTIEMELNVVRSELLALYETRRPHSPHHAPPRAAAARYA</sequence>
<dbReference type="RefSeq" id="WP_163096993.1">
    <property type="nucleotide sequence ID" value="NZ_CP127523.1"/>
</dbReference>
<reference evidence="1" key="1">
    <citation type="submission" date="2019-11" db="EMBL/GenBank/DDBJ databases">
        <title>Acidithiobacillus ferrianus sp. nov.: a facultatively anaerobic and extremely acidophilic chemolithoautotroph.</title>
        <authorList>
            <person name="Norris P.R."/>
            <person name="Falagan C."/>
            <person name="Moya-Beltran A."/>
            <person name="Castro M."/>
            <person name="Quatrini R."/>
            <person name="Johnson D.B."/>
        </authorList>
    </citation>
    <scope>NUCLEOTIDE SEQUENCE [LARGE SCALE GENOMIC DNA]</scope>
    <source>
        <strain evidence="1">MG</strain>
    </source>
</reference>
<protein>
    <submittedName>
        <fullName evidence="1">Uncharacterized protein</fullName>
    </submittedName>
</protein>